<feature type="domain" description="DUF362" evidence="1">
    <location>
        <begin position="1"/>
        <end position="71"/>
    </location>
</feature>
<proteinExistence type="predicted"/>
<gene>
    <name evidence="2" type="ORF">S01H1_55188</name>
</gene>
<dbReference type="Pfam" id="PF04015">
    <property type="entry name" value="DUF362"/>
    <property type="match status" value="1"/>
</dbReference>
<reference evidence="2" key="1">
    <citation type="journal article" date="2014" name="Front. Microbiol.">
        <title>High frequency of phylogenetically diverse reductive dehalogenase-homologous genes in deep subseafloor sedimentary metagenomes.</title>
        <authorList>
            <person name="Kawai M."/>
            <person name="Futagami T."/>
            <person name="Toyoda A."/>
            <person name="Takaki Y."/>
            <person name="Nishi S."/>
            <person name="Hori S."/>
            <person name="Arai W."/>
            <person name="Tsubouchi T."/>
            <person name="Morono Y."/>
            <person name="Uchiyama I."/>
            <person name="Ito T."/>
            <person name="Fujiyama A."/>
            <person name="Inagaki F."/>
            <person name="Takami H."/>
        </authorList>
    </citation>
    <scope>NUCLEOTIDE SEQUENCE</scope>
    <source>
        <strain evidence="2">Expedition CK06-06</strain>
    </source>
</reference>
<evidence type="ECO:0000259" key="1">
    <source>
        <dbReference type="Pfam" id="PF04015"/>
    </source>
</evidence>
<name>X0VXU2_9ZZZZ</name>
<sequence length="115" mass="12265">FGLLPTKFKGRYHLKGMHKVVADITTAINPHLTVVDGFVAMEGRGPVGGTPVQMETIVAGRDVVAVDATASRLMGIDPHEIGHIIMAHERGLGEIDGLEIVGDGIDAVKRVFERA</sequence>
<dbReference type="EMBL" id="BARS01035854">
    <property type="protein sequence ID" value="GAG23269.1"/>
    <property type="molecule type" value="Genomic_DNA"/>
</dbReference>
<comment type="caution">
    <text evidence="2">The sequence shown here is derived from an EMBL/GenBank/DDBJ whole genome shotgun (WGS) entry which is preliminary data.</text>
</comment>
<organism evidence="2">
    <name type="scientific">marine sediment metagenome</name>
    <dbReference type="NCBI Taxonomy" id="412755"/>
    <lineage>
        <taxon>unclassified sequences</taxon>
        <taxon>metagenomes</taxon>
        <taxon>ecological metagenomes</taxon>
    </lineage>
</organism>
<dbReference type="InterPro" id="IPR007160">
    <property type="entry name" value="DUF362"/>
</dbReference>
<protein>
    <recommendedName>
        <fullName evidence="1">DUF362 domain-containing protein</fullName>
    </recommendedName>
</protein>
<feature type="non-terminal residue" evidence="2">
    <location>
        <position position="1"/>
    </location>
</feature>
<accession>X0VXU2</accession>
<evidence type="ECO:0000313" key="2">
    <source>
        <dbReference type="EMBL" id="GAG23269.1"/>
    </source>
</evidence>
<dbReference type="AlphaFoldDB" id="X0VXU2"/>